<dbReference type="GeneID" id="78223726"/>
<sequence length="98" mass="11500">MNEGVQWSCLVNRQAEILEWEDKSGATYLSQIPLISGYAHALLYSRFNRLSFYFQHQNQWFKFDLTRQQADFTLVQAVKNELPFELSNDLPPKIWATG</sequence>
<accession>A0AAE6MNM8</accession>
<dbReference type="EMBL" id="CP038817">
    <property type="protein sequence ID" value="QEN10203.1"/>
    <property type="molecule type" value="Genomic_DNA"/>
</dbReference>
<proteinExistence type="predicted"/>
<dbReference type="KEGG" id="hpaa:E5Q53_01315"/>
<name>A0AAE6MNM8_HAEPH</name>
<dbReference type="AlphaFoldDB" id="A0AAE6MNM8"/>
<evidence type="ECO:0000313" key="1">
    <source>
        <dbReference type="EMBL" id="QEN10203.1"/>
    </source>
</evidence>
<evidence type="ECO:0000313" key="2">
    <source>
        <dbReference type="Proteomes" id="UP000323974"/>
    </source>
</evidence>
<organism evidence="1 2">
    <name type="scientific">Haemophilus parahaemolyticus</name>
    <dbReference type="NCBI Taxonomy" id="735"/>
    <lineage>
        <taxon>Bacteria</taxon>
        <taxon>Pseudomonadati</taxon>
        <taxon>Pseudomonadota</taxon>
        <taxon>Gammaproteobacteria</taxon>
        <taxon>Pasteurellales</taxon>
        <taxon>Pasteurellaceae</taxon>
        <taxon>Haemophilus</taxon>
    </lineage>
</organism>
<reference evidence="1 2" key="1">
    <citation type="submission" date="2019-04" db="EMBL/GenBank/DDBJ databases">
        <title>Complete Genome and Methylome Analysis of Haemophilus haemolyticus NEB129.</title>
        <authorList>
            <person name="Fomenkov A."/>
            <person name="Roberts R.J."/>
            <person name="Anton B.P."/>
            <person name="Vincze T."/>
        </authorList>
    </citation>
    <scope>NUCLEOTIDE SEQUENCE [LARGE SCALE GENOMIC DNA]</scope>
    <source>
        <strain evidence="1 2">NEB129</strain>
    </source>
</reference>
<dbReference type="Proteomes" id="UP000323974">
    <property type="component" value="Chromosome"/>
</dbReference>
<dbReference type="RefSeq" id="WP_005705260.1">
    <property type="nucleotide sequence ID" value="NZ_CP038817.1"/>
</dbReference>
<gene>
    <name evidence="1" type="ORF">E5Q53_01315</name>
</gene>
<protein>
    <submittedName>
        <fullName evidence="1">Uncharacterized protein</fullName>
    </submittedName>
</protein>